<dbReference type="GO" id="GO:0006310">
    <property type="term" value="P:DNA recombination"/>
    <property type="evidence" value="ECO:0007669"/>
    <property type="project" value="UniProtKB-KW"/>
</dbReference>
<dbReference type="InterPro" id="IPR021109">
    <property type="entry name" value="Peptidase_aspartic_dom_sf"/>
</dbReference>
<feature type="region of interest" description="Disordered" evidence="18">
    <location>
        <begin position="935"/>
        <end position="958"/>
    </location>
</feature>
<dbReference type="Gene3D" id="1.10.340.70">
    <property type="match status" value="1"/>
</dbReference>
<keyword evidence="17" id="KW-0539">Nucleus</keyword>
<keyword evidence="10" id="KW-0378">Hydrolase</keyword>
<dbReference type="InterPro" id="IPR041373">
    <property type="entry name" value="RT_RNaseH"/>
</dbReference>
<dbReference type="PROSITE" id="PS50994">
    <property type="entry name" value="INTEGRASE"/>
    <property type="match status" value="1"/>
</dbReference>
<dbReference type="GO" id="GO:0015074">
    <property type="term" value="P:DNA integration"/>
    <property type="evidence" value="ECO:0007669"/>
    <property type="project" value="UniProtKB-KW"/>
</dbReference>
<keyword evidence="4" id="KW-0808">Transferase</keyword>
<dbReference type="PANTHER" id="PTHR37984">
    <property type="entry name" value="PROTEIN CBG26694"/>
    <property type="match status" value="1"/>
</dbReference>
<keyword evidence="9" id="KW-0255">Endonuclease</keyword>
<dbReference type="SUPFAM" id="SSF50630">
    <property type="entry name" value="Acid proteases"/>
    <property type="match status" value="1"/>
</dbReference>
<dbReference type="Gene3D" id="3.30.70.270">
    <property type="match status" value="2"/>
</dbReference>
<dbReference type="FunFam" id="1.10.340.70:FF:000001">
    <property type="entry name" value="Retrovirus-related Pol polyprotein from transposon gypsy-like Protein"/>
    <property type="match status" value="1"/>
</dbReference>
<dbReference type="InterPro" id="IPR012337">
    <property type="entry name" value="RNaseH-like_sf"/>
</dbReference>
<dbReference type="GO" id="GO:0004519">
    <property type="term" value="F:endonuclease activity"/>
    <property type="evidence" value="ECO:0007669"/>
    <property type="project" value="UniProtKB-KW"/>
</dbReference>
<dbReference type="Gene3D" id="3.30.420.10">
    <property type="entry name" value="Ribonuclease H-like superfamily/Ribonuclease H"/>
    <property type="match status" value="1"/>
</dbReference>
<dbReference type="InterPro" id="IPR056924">
    <property type="entry name" value="SH3_Tf2-1"/>
</dbReference>
<evidence type="ECO:0000256" key="12">
    <source>
        <dbReference type="ARBA" id="ARBA00022908"/>
    </source>
</evidence>
<dbReference type="SMART" id="SM00298">
    <property type="entry name" value="CHROMO"/>
    <property type="match status" value="1"/>
</dbReference>
<dbReference type="InterPro" id="IPR050951">
    <property type="entry name" value="Retrovirus_Pol_polyprotein"/>
</dbReference>
<dbReference type="PROSITE" id="PS00141">
    <property type="entry name" value="ASP_PROTEASE"/>
    <property type="match status" value="1"/>
</dbReference>
<dbReference type="Pfam" id="PF17921">
    <property type="entry name" value="Integrase_H2C2"/>
    <property type="match status" value="1"/>
</dbReference>
<feature type="domain" description="Integrase catalytic" evidence="21">
    <location>
        <begin position="1079"/>
        <end position="1244"/>
    </location>
</feature>
<evidence type="ECO:0000259" key="19">
    <source>
        <dbReference type="PROSITE" id="PS50013"/>
    </source>
</evidence>
<dbReference type="GO" id="GO:0046872">
    <property type="term" value="F:metal ion binding"/>
    <property type="evidence" value="ECO:0007669"/>
    <property type="project" value="UniProtKB-KW"/>
</dbReference>
<evidence type="ECO:0000256" key="9">
    <source>
        <dbReference type="ARBA" id="ARBA00022759"/>
    </source>
</evidence>
<sequence length="1444" mass="164038">MKTHPPISRTHLTRPLIPKDFAHLSLSQFRQRRASKVVVPAQTVQTLICASRMRKKLSQCVAREEFERLQTLTGKTFSLDAMADESGNNALCTQYCHKANSFLKFNASGHHVWINPPYCLLDTFLKHYLKCKRTRPSDTSACIVVPAWPGKFRKHLHGMTLLQEYPVGTNLFNSINPSGTQKQTKPLQYPVQVWYDAPGPKPLTPTLHHTSGHITMHVSGHINGCPARILVDSGASTSFINTNFALKHNLNIHPASLDTVQMANGNCQKPLGYLHGTITAQAFKCPVYLTAMDLTDAYDVILGDDWCTQYKACLDYATCSIRVQTSNRKYTLRTNLTNPSTNPLMSATQLIKSLHNEEDQVFLAIIKPLSGDSAPTLPPNPNLIPNQPLLNLLDEYKDVFAPLTGLPPERDVSHTIPLTDPNIKPPYRPPYRLSPREMEEARTQIDDLLAKGYIVPSTSPYGAPILFVKKPRSDKLRMCIDFRALNRITIKNRYPLPRIDDLLDRLHGATIFSSLDLQSGYHQIRLSPEDQHRCAFTSPFGHYEMRVLAFGLANAPATFQSLMNNIFKDKINKYTLVYLDDLLVFSKTPEEHLIHLRDVLETLRQHKLFASPEKSTFNKPELLFLGHIISQDGIKVDPAKTKAITDWPTPTNLTQLRSFLGLANYFRRFLEKYSVMAKPLTDLTKLNTPWAWSPLCEEAFNKIKQALVTAPVLTAPDYSDGAPPFSIICDASCAGIGAVLLQGHRPIAYESRKLTPAEVNYTTTEQEMLSVIHALHTWRCYVEGIPFTIHTDHCPNTFFSTQPTLSRRQARWSEFLQQFNFEWVYKPGPQNTVADALSRQPILASIYNTSTTLNQPLLNTLLSVTQQPIAARPPIQWCVQHERFKFDWAYHPHRTLTPAHTIAVLTRHRTRMLSEDPAQAGLPPAQAPVVERVEGRRVQAPHPSPRSSESIRPPNLNHNNINLSLRERVLQLNSSPSTQAFYQKTCHNPRFEFSDNLYWRKSDKHRLLVIPDDPATRQYALQMAHDPPFSGHGGRNRTLKNLQLICWWPHMHSDVNNYVASCPDCQRNKPSNKHPQGLLQPLPIPGRRWESVSMDLITQLPKTRHNHDAILVFVDRLSKMVHFAPTTTNCTAEDVANLFTEHVWKHHGLPKTLITDRDVRFTSTFAKELCRLTGIQQLTSTAFHPQTDGQTERANRVLEEYLRHYINPTQDNWDTLLVAAEFAINNSYQESIKTTPFMLNYGQHPLTPLSVDIPTPNLTAHNFNQRLKEAVRKAKHCLAEAQAKQKRFADRTRTDATYRPGDLVLLNTKNLKNLLHSSGTRKFLPRWVGPFSVMEQIGAAAFKLQLPPSWQIHPVFHVSLLRTWKDDGRTPAPPPPELINNNLEHEVQSILDHKPKKQGKKPSHYLIKWMGYGVECNTWEPARNLTNCSQALAEYWAVRQNADP</sequence>
<keyword evidence="5" id="KW-0548">Nucleotidyltransferase</keyword>
<keyword evidence="15" id="KW-0238">DNA-binding</keyword>
<dbReference type="InterPro" id="IPR036397">
    <property type="entry name" value="RNaseH_sf"/>
</dbReference>
<evidence type="ECO:0000256" key="10">
    <source>
        <dbReference type="ARBA" id="ARBA00022801"/>
    </source>
</evidence>
<comment type="caution">
    <text evidence="22">The sequence shown here is derived from an EMBL/GenBank/DDBJ whole genome shotgun (WGS) entry which is preliminary data.</text>
</comment>
<evidence type="ECO:0000256" key="4">
    <source>
        <dbReference type="ARBA" id="ARBA00022679"/>
    </source>
</evidence>
<feature type="domain" description="Reverse transcriptase" evidence="20">
    <location>
        <begin position="449"/>
        <end position="629"/>
    </location>
</feature>
<dbReference type="GO" id="GO:0004190">
    <property type="term" value="F:aspartic-type endopeptidase activity"/>
    <property type="evidence" value="ECO:0007669"/>
    <property type="project" value="UniProtKB-KW"/>
</dbReference>
<dbReference type="Pfam" id="PF24626">
    <property type="entry name" value="SH3_Tf2-1"/>
    <property type="match status" value="1"/>
</dbReference>
<protein>
    <recommendedName>
        <fullName evidence="2">RNA-directed DNA polymerase</fullName>
        <ecNumber evidence="2">2.7.7.49</ecNumber>
    </recommendedName>
</protein>
<dbReference type="EC" id="2.7.7.49" evidence="2"/>
<dbReference type="GO" id="GO:0006508">
    <property type="term" value="P:proteolysis"/>
    <property type="evidence" value="ECO:0007669"/>
    <property type="project" value="UniProtKB-KW"/>
</dbReference>
<keyword evidence="14" id="KW-0239">DNA-directed DNA polymerase</keyword>
<evidence type="ECO:0000256" key="18">
    <source>
        <dbReference type="SAM" id="MobiDB-lite"/>
    </source>
</evidence>
<evidence type="ECO:0000256" key="5">
    <source>
        <dbReference type="ARBA" id="ARBA00022695"/>
    </source>
</evidence>
<evidence type="ECO:0000256" key="1">
    <source>
        <dbReference type="ARBA" id="ARBA00004123"/>
    </source>
</evidence>
<evidence type="ECO:0000256" key="14">
    <source>
        <dbReference type="ARBA" id="ARBA00022932"/>
    </source>
</evidence>
<evidence type="ECO:0000256" key="6">
    <source>
        <dbReference type="ARBA" id="ARBA00022722"/>
    </source>
</evidence>
<dbReference type="EMBL" id="BNCP01000002">
    <property type="protein sequence ID" value="GIL70014.1"/>
    <property type="molecule type" value="Genomic_DNA"/>
</dbReference>
<keyword evidence="12" id="KW-0229">DNA integration</keyword>
<dbReference type="InterPro" id="IPR016197">
    <property type="entry name" value="Chromo-like_dom_sf"/>
</dbReference>
<gene>
    <name evidence="22" type="ORF">Vretifemale_850</name>
</gene>
<keyword evidence="13" id="KW-0695">RNA-directed DNA polymerase</keyword>
<keyword evidence="16" id="KW-0233">DNA recombination</keyword>
<keyword evidence="11" id="KW-0460">Magnesium</keyword>
<dbReference type="Gene3D" id="2.40.50.40">
    <property type="match status" value="1"/>
</dbReference>
<evidence type="ECO:0000256" key="13">
    <source>
        <dbReference type="ARBA" id="ARBA00022918"/>
    </source>
</evidence>
<dbReference type="GO" id="GO:0003677">
    <property type="term" value="F:DNA binding"/>
    <property type="evidence" value="ECO:0007669"/>
    <property type="project" value="UniProtKB-KW"/>
</dbReference>
<keyword evidence="6" id="KW-0540">Nuclease</keyword>
<evidence type="ECO:0000313" key="23">
    <source>
        <dbReference type="Proteomes" id="UP000747110"/>
    </source>
</evidence>
<feature type="domain" description="Chromo" evidence="19">
    <location>
        <begin position="1385"/>
        <end position="1444"/>
    </location>
</feature>
<keyword evidence="8" id="KW-0064">Aspartyl protease</keyword>
<dbReference type="InterPro" id="IPR001969">
    <property type="entry name" value="Aspartic_peptidase_AS"/>
</dbReference>
<dbReference type="PROSITE" id="PS50878">
    <property type="entry name" value="RT_POL"/>
    <property type="match status" value="1"/>
</dbReference>
<evidence type="ECO:0000256" key="17">
    <source>
        <dbReference type="ARBA" id="ARBA00023242"/>
    </source>
</evidence>
<dbReference type="Pfam" id="PF08284">
    <property type="entry name" value="RVP_2"/>
    <property type="match status" value="1"/>
</dbReference>
<evidence type="ECO:0000256" key="2">
    <source>
        <dbReference type="ARBA" id="ARBA00012493"/>
    </source>
</evidence>
<dbReference type="InterPro" id="IPR000953">
    <property type="entry name" value="Chromo/chromo_shadow_dom"/>
</dbReference>
<dbReference type="FunFam" id="3.30.420.10:FF:000032">
    <property type="entry name" value="Retrovirus-related Pol polyprotein from transposon 297-like Protein"/>
    <property type="match status" value="1"/>
</dbReference>
<comment type="subcellular location">
    <subcellularLocation>
        <location evidence="1">Nucleus</location>
    </subcellularLocation>
</comment>
<dbReference type="Gene3D" id="3.10.10.10">
    <property type="entry name" value="HIV Type 1 Reverse Transcriptase, subunit A, domain 1"/>
    <property type="match status" value="1"/>
</dbReference>
<dbReference type="Gene3D" id="2.40.70.10">
    <property type="entry name" value="Acid Proteases"/>
    <property type="match status" value="1"/>
</dbReference>
<dbReference type="PROSITE" id="PS50013">
    <property type="entry name" value="CHROMO_2"/>
    <property type="match status" value="1"/>
</dbReference>
<keyword evidence="23" id="KW-1185">Reference proteome</keyword>
<evidence type="ECO:0000259" key="21">
    <source>
        <dbReference type="PROSITE" id="PS50994"/>
    </source>
</evidence>
<dbReference type="InterPro" id="IPR001584">
    <property type="entry name" value="Integrase_cat-core"/>
</dbReference>
<dbReference type="PROSITE" id="PS00598">
    <property type="entry name" value="CHROMO_1"/>
    <property type="match status" value="1"/>
</dbReference>
<evidence type="ECO:0000313" key="22">
    <source>
        <dbReference type="EMBL" id="GIL70014.1"/>
    </source>
</evidence>
<evidence type="ECO:0000256" key="8">
    <source>
        <dbReference type="ARBA" id="ARBA00022750"/>
    </source>
</evidence>
<proteinExistence type="predicted"/>
<evidence type="ECO:0000256" key="16">
    <source>
        <dbReference type="ARBA" id="ARBA00023172"/>
    </source>
</evidence>
<dbReference type="SUPFAM" id="SSF56672">
    <property type="entry name" value="DNA/RNA polymerases"/>
    <property type="match status" value="1"/>
</dbReference>
<feature type="region of interest" description="Disordered" evidence="18">
    <location>
        <begin position="411"/>
        <end position="432"/>
    </location>
</feature>
<dbReference type="Proteomes" id="UP000747110">
    <property type="component" value="Unassembled WGS sequence"/>
</dbReference>
<dbReference type="Pfam" id="PF17917">
    <property type="entry name" value="RT_RNaseH"/>
    <property type="match status" value="1"/>
</dbReference>
<accession>A0A8J4BUV5</accession>
<keyword evidence="3" id="KW-0645">Protease</keyword>
<dbReference type="GO" id="GO:0003887">
    <property type="term" value="F:DNA-directed DNA polymerase activity"/>
    <property type="evidence" value="ECO:0007669"/>
    <property type="project" value="UniProtKB-KW"/>
</dbReference>
<dbReference type="InterPro" id="IPR043128">
    <property type="entry name" value="Rev_trsase/Diguanyl_cyclase"/>
</dbReference>
<keyword evidence="7" id="KW-0479">Metal-binding</keyword>
<organism evidence="22 23">
    <name type="scientific">Volvox reticuliferus</name>
    <dbReference type="NCBI Taxonomy" id="1737510"/>
    <lineage>
        <taxon>Eukaryota</taxon>
        <taxon>Viridiplantae</taxon>
        <taxon>Chlorophyta</taxon>
        <taxon>core chlorophytes</taxon>
        <taxon>Chlorophyceae</taxon>
        <taxon>CS clade</taxon>
        <taxon>Chlamydomonadales</taxon>
        <taxon>Volvocaceae</taxon>
        <taxon>Volvox</taxon>
    </lineage>
</organism>
<evidence type="ECO:0000256" key="11">
    <source>
        <dbReference type="ARBA" id="ARBA00022842"/>
    </source>
</evidence>
<feature type="compositionally biased region" description="Low complexity" evidence="18">
    <location>
        <begin position="945"/>
        <end position="954"/>
    </location>
</feature>
<dbReference type="InterPro" id="IPR023780">
    <property type="entry name" value="Chromo_domain"/>
</dbReference>
<dbReference type="InterPro" id="IPR000477">
    <property type="entry name" value="RT_dom"/>
</dbReference>
<dbReference type="Pfam" id="PF00078">
    <property type="entry name" value="RVT_1"/>
    <property type="match status" value="1"/>
</dbReference>
<dbReference type="GO" id="GO:0005634">
    <property type="term" value="C:nucleus"/>
    <property type="evidence" value="ECO:0007669"/>
    <property type="project" value="UniProtKB-SubCell"/>
</dbReference>
<dbReference type="CDD" id="cd09274">
    <property type="entry name" value="RNase_HI_RT_Ty3"/>
    <property type="match status" value="1"/>
</dbReference>
<dbReference type="FunFam" id="3.30.70.270:FF:000020">
    <property type="entry name" value="Transposon Tf2-6 polyprotein-like Protein"/>
    <property type="match status" value="1"/>
</dbReference>
<dbReference type="InterPro" id="IPR023779">
    <property type="entry name" value="Chromodomain_CS"/>
</dbReference>
<dbReference type="CDD" id="cd01647">
    <property type="entry name" value="RT_LTR"/>
    <property type="match status" value="1"/>
</dbReference>
<dbReference type="SUPFAM" id="SSF53098">
    <property type="entry name" value="Ribonuclease H-like"/>
    <property type="match status" value="1"/>
</dbReference>
<evidence type="ECO:0000259" key="20">
    <source>
        <dbReference type="PROSITE" id="PS50878"/>
    </source>
</evidence>
<dbReference type="PANTHER" id="PTHR37984:SF5">
    <property type="entry name" value="PROTEIN NYNRIN-LIKE"/>
    <property type="match status" value="1"/>
</dbReference>
<evidence type="ECO:0000256" key="3">
    <source>
        <dbReference type="ARBA" id="ARBA00022670"/>
    </source>
</evidence>
<dbReference type="SUPFAM" id="SSF54160">
    <property type="entry name" value="Chromo domain-like"/>
    <property type="match status" value="1"/>
</dbReference>
<reference evidence="22" key="1">
    <citation type="journal article" date="2021" name="Proc. Natl. Acad. Sci. U.S.A.">
        <title>Three genomes in the algal genus Volvox reveal the fate of a haploid sex-determining region after a transition to homothallism.</title>
        <authorList>
            <person name="Yamamoto K."/>
            <person name="Hamaji T."/>
            <person name="Kawai-Toyooka H."/>
            <person name="Matsuzaki R."/>
            <person name="Takahashi F."/>
            <person name="Nishimura Y."/>
            <person name="Kawachi M."/>
            <person name="Noguchi H."/>
            <person name="Minakuchi Y."/>
            <person name="Umen J.G."/>
            <person name="Toyoda A."/>
            <person name="Nozaki H."/>
        </authorList>
    </citation>
    <scope>NUCLEOTIDE SEQUENCE</scope>
    <source>
        <strain evidence="22">NIES-3786</strain>
    </source>
</reference>
<evidence type="ECO:0000256" key="7">
    <source>
        <dbReference type="ARBA" id="ARBA00022723"/>
    </source>
</evidence>
<name>A0A8J4BUV5_9CHLO</name>
<dbReference type="CDD" id="cd00303">
    <property type="entry name" value="retropepsin_like"/>
    <property type="match status" value="1"/>
</dbReference>
<dbReference type="OrthoDB" id="532959at2759"/>
<evidence type="ECO:0000256" key="15">
    <source>
        <dbReference type="ARBA" id="ARBA00023125"/>
    </source>
</evidence>
<dbReference type="InterPro" id="IPR043502">
    <property type="entry name" value="DNA/RNA_pol_sf"/>
</dbReference>
<dbReference type="InterPro" id="IPR041588">
    <property type="entry name" value="Integrase_H2C2"/>
</dbReference>
<dbReference type="GO" id="GO:0003964">
    <property type="term" value="F:RNA-directed DNA polymerase activity"/>
    <property type="evidence" value="ECO:0007669"/>
    <property type="project" value="UniProtKB-KW"/>
</dbReference>
<dbReference type="Pfam" id="PF00385">
    <property type="entry name" value="Chromo"/>
    <property type="match status" value="1"/>
</dbReference>